<dbReference type="Gene3D" id="1.10.3210.10">
    <property type="entry name" value="Hypothetical protein af1432"/>
    <property type="match status" value="1"/>
</dbReference>
<sequence length="405" mass="43831">MSTTQVVVGRQPVFDADLGVIGYELLFRQEDRDETSASHLHDGDEMTTAVFHSAVSIGLDRLVGDKTIFCNADRGVLTGAVPIPLPPERTVVEVLESVRFDAEIDAGCRALRAAGYRLALDDFEWFDGAERLVEQAAVVKIDVRQLGPDSSLDLMQRCRPYGVQLLAEKVETPDELAFYRGHGFDLYQGFALARPTALSARILEPSALGVLQIASAVLDERTDFDEVERILRRDPALAVQLLQVASIGPVGGLRRPVRSIREALVLLGTHRVRTWISLLMLRSSNAGSPDDLVTVLARARMCELLACRDNAEQAAFAFTAGMVSALDRLLGLPATQLTTVLPLDGQLLGAAFGTDSSMGRLVHRVIDFESGGPPAGPDEEFAALRDVSASALDWAVRSSVQIDAA</sequence>
<organism evidence="3 4">
    <name type="scientific">Jatrophihabitans cynanchi</name>
    <dbReference type="NCBI Taxonomy" id="2944128"/>
    <lineage>
        <taxon>Bacteria</taxon>
        <taxon>Bacillati</taxon>
        <taxon>Actinomycetota</taxon>
        <taxon>Actinomycetes</taxon>
        <taxon>Jatrophihabitantales</taxon>
        <taxon>Jatrophihabitantaceae</taxon>
        <taxon>Jatrophihabitans</taxon>
    </lineage>
</organism>
<accession>A0ABY7JXD3</accession>
<dbReference type="Pfam" id="PF08668">
    <property type="entry name" value="HDOD"/>
    <property type="match status" value="1"/>
</dbReference>
<protein>
    <submittedName>
        <fullName evidence="3">EAL domain-containing protein</fullName>
    </submittedName>
</protein>
<proteinExistence type="predicted"/>
<dbReference type="InterPro" id="IPR001633">
    <property type="entry name" value="EAL_dom"/>
</dbReference>
<dbReference type="Gene3D" id="3.20.20.450">
    <property type="entry name" value="EAL domain"/>
    <property type="match status" value="1"/>
</dbReference>
<feature type="domain" description="EAL" evidence="1">
    <location>
        <begin position="1"/>
        <end position="209"/>
    </location>
</feature>
<name>A0ABY7JXD3_9ACTN</name>
<dbReference type="PROSITE" id="PS50883">
    <property type="entry name" value="EAL"/>
    <property type="match status" value="1"/>
</dbReference>
<evidence type="ECO:0000313" key="4">
    <source>
        <dbReference type="Proteomes" id="UP001164693"/>
    </source>
</evidence>
<evidence type="ECO:0000259" key="1">
    <source>
        <dbReference type="PROSITE" id="PS50883"/>
    </source>
</evidence>
<dbReference type="PIRSF" id="PIRSF003180">
    <property type="entry name" value="DiGMPpdiest_YuxH"/>
    <property type="match status" value="1"/>
</dbReference>
<dbReference type="SUPFAM" id="SSF109604">
    <property type="entry name" value="HD-domain/PDEase-like"/>
    <property type="match status" value="1"/>
</dbReference>
<gene>
    <name evidence="3" type="ORF">M6B22_00360</name>
</gene>
<feature type="domain" description="HDOD" evidence="2">
    <location>
        <begin position="203"/>
        <end position="390"/>
    </location>
</feature>
<reference evidence="3" key="1">
    <citation type="submission" date="2022-05" db="EMBL/GenBank/DDBJ databases">
        <title>Jatrophihabitans sp. SB3-54 whole genome sequence.</title>
        <authorList>
            <person name="Suh M.K."/>
            <person name="Eom M.K."/>
            <person name="Kim J.S."/>
            <person name="Kim H.S."/>
            <person name="Do H.E."/>
            <person name="Shin Y.K."/>
            <person name="Lee J.-S."/>
        </authorList>
    </citation>
    <scope>NUCLEOTIDE SEQUENCE</scope>
    <source>
        <strain evidence="3">SB3-54</strain>
    </source>
</reference>
<evidence type="ECO:0000259" key="2">
    <source>
        <dbReference type="PROSITE" id="PS51833"/>
    </source>
</evidence>
<dbReference type="Pfam" id="PF00563">
    <property type="entry name" value="EAL"/>
    <property type="match status" value="1"/>
</dbReference>
<dbReference type="SUPFAM" id="SSF141868">
    <property type="entry name" value="EAL domain-like"/>
    <property type="match status" value="1"/>
</dbReference>
<dbReference type="RefSeq" id="WP_269443775.1">
    <property type="nucleotide sequence ID" value="NZ_CP097463.1"/>
</dbReference>
<dbReference type="InterPro" id="IPR035919">
    <property type="entry name" value="EAL_sf"/>
</dbReference>
<dbReference type="PROSITE" id="PS51833">
    <property type="entry name" value="HDOD"/>
    <property type="match status" value="1"/>
</dbReference>
<dbReference type="PANTHER" id="PTHR33525:SF4">
    <property type="entry name" value="CYCLIC DI-GMP PHOSPHODIESTERASE CDGJ"/>
    <property type="match status" value="1"/>
</dbReference>
<dbReference type="InterPro" id="IPR013976">
    <property type="entry name" value="HDOD"/>
</dbReference>
<dbReference type="Proteomes" id="UP001164693">
    <property type="component" value="Chromosome"/>
</dbReference>
<evidence type="ECO:0000313" key="3">
    <source>
        <dbReference type="EMBL" id="WAX57237.1"/>
    </source>
</evidence>
<dbReference type="SMART" id="SM00052">
    <property type="entry name" value="EAL"/>
    <property type="match status" value="1"/>
</dbReference>
<dbReference type="InterPro" id="IPR014408">
    <property type="entry name" value="dGMP_Pdiesterase_EAL/HD-GYP"/>
</dbReference>
<dbReference type="InterPro" id="IPR052340">
    <property type="entry name" value="RNase_Y/CdgJ"/>
</dbReference>
<keyword evidence="4" id="KW-1185">Reference proteome</keyword>
<dbReference type="EMBL" id="CP097463">
    <property type="protein sequence ID" value="WAX57237.1"/>
    <property type="molecule type" value="Genomic_DNA"/>
</dbReference>
<dbReference type="PANTHER" id="PTHR33525">
    <property type="match status" value="1"/>
</dbReference>